<evidence type="ECO:0000313" key="6">
    <source>
        <dbReference type="Proteomes" id="UP000604046"/>
    </source>
</evidence>
<name>A0A812HMY5_9DINO</name>
<feature type="repeat" description="TPR" evidence="3">
    <location>
        <begin position="212"/>
        <end position="245"/>
    </location>
</feature>
<feature type="domain" description="EF-hand" evidence="4">
    <location>
        <begin position="76"/>
        <end position="111"/>
    </location>
</feature>
<dbReference type="SUPFAM" id="SSF47473">
    <property type="entry name" value="EF-hand"/>
    <property type="match status" value="1"/>
</dbReference>
<dbReference type="GO" id="GO:0005509">
    <property type="term" value="F:calcium ion binding"/>
    <property type="evidence" value="ECO:0007669"/>
    <property type="project" value="InterPro"/>
</dbReference>
<sequence>MADSIATIQAVFDEFRGGEDCLTATQLPATMRLLGMNPTEDDVTQLCNSVCNSSMLDGTAFVQLMQEALRQWLAKDQAQELLLSFQAFDTQGNGRISVEQLVQIMSMSGNPFTSEELEEMLANAGVDGDGTLAYRDLILKHFFSAESRTARGDWESLQGPSGPLSPLQEATTLGEVAKLKAARGDLEDAANLRCRGLAILEQIHGPEHPDVAAAFHAIAELKEAQGRVEEALEAYTRALGIREKVLGPNHFYVAMTLDSIANLKDRLGQVEEALAVACRSLAIWERFFGPQHPHIAKILFNLAGRRDSLGEVDESLRLYARALEIQEHLDPDSTEVADILNATANLRERMGEIADCLNLYSRELALREKLFGGSHPEVLELRDIIASLQA</sequence>
<dbReference type="PROSITE" id="PS50005">
    <property type="entry name" value="TPR"/>
    <property type="match status" value="1"/>
</dbReference>
<dbReference type="InterPro" id="IPR019734">
    <property type="entry name" value="TPR_rpt"/>
</dbReference>
<dbReference type="PROSITE" id="PS50222">
    <property type="entry name" value="EF_HAND_2"/>
    <property type="match status" value="1"/>
</dbReference>
<evidence type="ECO:0000313" key="5">
    <source>
        <dbReference type="EMBL" id="CAE6955813.1"/>
    </source>
</evidence>
<proteinExistence type="predicted"/>
<protein>
    <recommendedName>
        <fullName evidence="4">EF-hand domain-containing protein</fullName>
    </recommendedName>
</protein>
<dbReference type="OrthoDB" id="381520at2759"/>
<dbReference type="SUPFAM" id="SSF48452">
    <property type="entry name" value="TPR-like"/>
    <property type="match status" value="2"/>
</dbReference>
<evidence type="ECO:0000256" key="3">
    <source>
        <dbReference type="PROSITE-ProRule" id="PRU00339"/>
    </source>
</evidence>
<dbReference type="InterPro" id="IPR011990">
    <property type="entry name" value="TPR-like_helical_dom_sf"/>
</dbReference>
<dbReference type="PANTHER" id="PTHR45641">
    <property type="entry name" value="TETRATRICOPEPTIDE REPEAT PROTEIN (AFU_ORTHOLOGUE AFUA_6G03870)"/>
    <property type="match status" value="1"/>
</dbReference>
<gene>
    <name evidence="5" type="ORF">SNAT2548_LOCUS1743</name>
</gene>
<dbReference type="EMBL" id="CAJNDS010000101">
    <property type="protein sequence ID" value="CAE6955813.1"/>
    <property type="molecule type" value="Genomic_DNA"/>
</dbReference>
<comment type="caution">
    <text evidence="5">The sequence shown here is derived from an EMBL/GenBank/DDBJ whole genome shotgun (WGS) entry which is preliminary data.</text>
</comment>
<evidence type="ECO:0000256" key="2">
    <source>
        <dbReference type="ARBA" id="ARBA00022803"/>
    </source>
</evidence>
<reference evidence="5" key="1">
    <citation type="submission" date="2021-02" db="EMBL/GenBank/DDBJ databases">
        <authorList>
            <person name="Dougan E. K."/>
            <person name="Rhodes N."/>
            <person name="Thang M."/>
            <person name="Chan C."/>
        </authorList>
    </citation>
    <scope>NUCLEOTIDE SEQUENCE</scope>
</reference>
<dbReference type="FunFam" id="1.10.238.10:FF:000001">
    <property type="entry name" value="Calmodulin 1"/>
    <property type="match status" value="1"/>
</dbReference>
<dbReference type="AlphaFoldDB" id="A0A812HMY5"/>
<dbReference type="Pfam" id="PF13424">
    <property type="entry name" value="TPR_12"/>
    <property type="match status" value="1"/>
</dbReference>
<dbReference type="InterPro" id="IPR011992">
    <property type="entry name" value="EF-hand-dom_pair"/>
</dbReference>
<dbReference type="Pfam" id="PF13499">
    <property type="entry name" value="EF-hand_7"/>
    <property type="match status" value="1"/>
</dbReference>
<keyword evidence="2 3" id="KW-0802">TPR repeat</keyword>
<dbReference type="Gene3D" id="1.10.238.10">
    <property type="entry name" value="EF-hand"/>
    <property type="match status" value="2"/>
</dbReference>
<dbReference type="PANTHER" id="PTHR45641:SF19">
    <property type="entry name" value="NEPHROCYSTIN-3"/>
    <property type="match status" value="1"/>
</dbReference>
<organism evidence="5 6">
    <name type="scientific">Symbiodinium natans</name>
    <dbReference type="NCBI Taxonomy" id="878477"/>
    <lineage>
        <taxon>Eukaryota</taxon>
        <taxon>Sar</taxon>
        <taxon>Alveolata</taxon>
        <taxon>Dinophyceae</taxon>
        <taxon>Suessiales</taxon>
        <taxon>Symbiodiniaceae</taxon>
        <taxon>Symbiodinium</taxon>
    </lineage>
</organism>
<evidence type="ECO:0000256" key="1">
    <source>
        <dbReference type="ARBA" id="ARBA00022737"/>
    </source>
</evidence>
<dbReference type="CDD" id="cd00051">
    <property type="entry name" value="EFh"/>
    <property type="match status" value="1"/>
</dbReference>
<evidence type="ECO:0000259" key="4">
    <source>
        <dbReference type="PROSITE" id="PS50222"/>
    </source>
</evidence>
<keyword evidence="6" id="KW-1185">Reference proteome</keyword>
<dbReference type="Proteomes" id="UP000604046">
    <property type="component" value="Unassembled WGS sequence"/>
</dbReference>
<dbReference type="Gene3D" id="1.25.40.10">
    <property type="entry name" value="Tetratricopeptide repeat domain"/>
    <property type="match status" value="2"/>
</dbReference>
<dbReference type="InterPro" id="IPR002048">
    <property type="entry name" value="EF_hand_dom"/>
</dbReference>
<keyword evidence="1" id="KW-0677">Repeat</keyword>
<accession>A0A812HMY5</accession>
<dbReference type="SMART" id="SM00028">
    <property type="entry name" value="TPR"/>
    <property type="match status" value="4"/>
</dbReference>